<dbReference type="InterPro" id="IPR011527">
    <property type="entry name" value="ABC1_TM_dom"/>
</dbReference>
<dbReference type="SUPFAM" id="SSF90123">
    <property type="entry name" value="ABC transporter transmembrane region"/>
    <property type="match status" value="1"/>
</dbReference>
<dbReference type="GO" id="GO:0005524">
    <property type="term" value="F:ATP binding"/>
    <property type="evidence" value="ECO:0007669"/>
    <property type="project" value="UniProtKB-KW"/>
</dbReference>
<evidence type="ECO:0000256" key="3">
    <source>
        <dbReference type="ARBA" id="ARBA00022989"/>
    </source>
</evidence>
<evidence type="ECO:0000256" key="1">
    <source>
        <dbReference type="ARBA" id="ARBA00004651"/>
    </source>
</evidence>
<proteinExistence type="predicted"/>
<feature type="transmembrane region" description="Helical" evidence="5">
    <location>
        <begin position="34"/>
        <end position="51"/>
    </location>
</feature>
<accession>A0A3S4GMA7</accession>
<dbReference type="PROSITE" id="PS50929">
    <property type="entry name" value="ABC_TM1F"/>
    <property type="match status" value="1"/>
</dbReference>
<evidence type="ECO:0000256" key="2">
    <source>
        <dbReference type="ARBA" id="ARBA00022692"/>
    </source>
</evidence>
<keyword evidence="4 5" id="KW-0472">Membrane</keyword>
<keyword evidence="7" id="KW-0547">Nucleotide-binding</keyword>
<sequence>MLASLAINILALAGILFSMQVYDRVIPAQSYPTLYVLFSGVLIAAVFNFVLKITRGHVTDLLGKRGDIRISDRVFGHALRLKNTAVPRSTGSFISQIRELEQVREMMTSTMMTVIADLPFFLLFQLVLFIVSPWLSWIAPVATILMLLPGLLLQKKLAELANKNQHESTLRNAILVESIQGLPDIKMMQAESRFLQQWNSYVAITAESGVQTRKVTHGLVSWGMSIQNLLYATVVAVGAPLVINGDITTGAMVAASMLSSRMVAPMDGALRGTGSLAAGESSESKPG</sequence>
<evidence type="ECO:0000259" key="6">
    <source>
        <dbReference type="PROSITE" id="PS50929"/>
    </source>
</evidence>
<dbReference type="InterPro" id="IPR036640">
    <property type="entry name" value="ABC1_TM_sf"/>
</dbReference>
<feature type="domain" description="ABC transmembrane type-1" evidence="6">
    <location>
        <begin position="1"/>
        <end position="278"/>
    </location>
</feature>
<evidence type="ECO:0000256" key="4">
    <source>
        <dbReference type="ARBA" id="ARBA00023136"/>
    </source>
</evidence>
<comment type="subcellular location">
    <subcellularLocation>
        <location evidence="1">Cell membrane</location>
        <topology evidence="1">Multi-pass membrane protein</topology>
    </subcellularLocation>
</comment>
<dbReference type="InterPro" id="IPR039421">
    <property type="entry name" value="Type_1_exporter"/>
</dbReference>
<protein>
    <submittedName>
        <fullName evidence="7">ATP-binding protein</fullName>
    </submittedName>
</protein>
<reference evidence="7 8" key="1">
    <citation type="submission" date="2018-12" db="EMBL/GenBank/DDBJ databases">
        <authorList>
            <consortium name="Pathogen Informatics"/>
        </authorList>
    </citation>
    <scope>NUCLEOTIDE SEQUENCE [LARGE SCALE GENOMIC DNA]</scope>
    <source>
        <strain evidence="7 8">NCTC13635</strain>
    </source>
</reference>
<dbReference type="PANTHER" id="PTHR43394">
    <property type="entry name" value="ATP-DEPENDENT PERMEASE MDL1, MITOCHONDRIAL"/>
    <property type="match status" value="1"/>
</dbReference>
<dbReference type="AlphaFoldDB" id="A0A3S4GMA7"/>
<evidence type="ECO:0000313" key="8">
    <source>
        <dbReference type="Proteomes" id="UP000282433"/>
    </source>
</evidence>
<dbReference type="GO" id="GO:0015421">
    <property type="term" value="F:ABC-type oligopeptide transporter activity"/>
    <property type="evidence" value="ECO:0007669"/>
    <property type="project" value="TreeGrafter"/>
</dbReference>
<dbReference type="Gene3D" id="1.20.1560.10">
    <property type="entry name" value="ABC transporter type 1, transmembrane domain"/>
    <property type="match status" value="1"/>
</dbReference>
<evidence type="ECO:0000256" key="5">
    <source>
        <dbReference type="SAM" id="Phobius"/>
    </source>
</evidence>
<organism evidence="7 8">
    <name type="scientific">Klebsiella pneumoniae</name>
    <dbReference type="NCBI Taxonomy" id="573"/>
    <lineage>
        <taxon>Bacteria</taxon>
        <taxon>Pseudomonadati</taxon>
        <taxon>Pseudomonadota</taxon>
        <taxon>Gammaproteobacteria</taxon>
        <taxon>Enterobacterales</taxon>
        <taxon>Enterobacteriaceae</taxon>
        <taxon>Klebsiella/Raoultella group</taxon>
        <taxon>Klebsiella</taxon>
        <taxon>Klebsiella pneumoniae complex</taxon>
    </lineage>
</organism>
<dbReference type="GO" id="GO:0005886">
    <property type="term" value="C:plasma membrane"/>
    <property type="evidence" value="ECO:0007669"/>
    <property type="project" value="UniProtKB-SubCell"/>
</dbReference>
<name>A0A3S4GMA7_KLEPN</name>
<dbReference type="Proteomes" id="UP000282433">
    <property type="component" value="Chromosome"/>
</dbReference>
<keyword evidence="3 5" id="KW-1133">Transmembrane helix</keyword>
<dbReference type="Pfam" id="PF00664">
    <property type="entry name" value="ABC_membrane"/>
    <property type="match status" value="1"/>
</dbReference>
<evidence type="ECO:0000313" key="7">
    <source>
        <dbReference type="EMBL" id="VEB07181.1"/>
    </source>
</evidence>
<keyword evidence="2 5" id="KW-0812">Transmembrane</keyword>
<dbReference type="EMBL" id="LR134162">
    <property type="protein sequence ID" value="VEB07181.1"/>
    <property type="molecule type" value="Genomic_DNA"/>
</dbReference>
<dbReference type="PANTHER" id="PTHR43394:SF1">
    <property type="entry name" value="ATP-BINDING CASSETTE SUB-FAMILY B MEMBER 10, MITOCHONDRIAL"/>
    <property type="match status" value="1"/>
</dbReference>
<gene>
    <name evidence="7" type="primary">hlyB_2</name>
    <name evidence="7" type="ORF">NCTC13635_06583</name>
</gene>
<keyword evidence="7" id="KW-0067">ATP-binding</keyword>